<gene>
    <name evidence="1" type="ORF">SAMN02745207_03402</name>
</gene>
<dbReference type="AlphaFoldDB" id="A0A1M5X6W5"/>
<dbReference type="EMBL" id="FQXM01000024">
    <property type="protein sequence ID" value="SHH95516.1"/>
    <property type="molecule type" value="Genomic_DNA"/>
</dbReference>
<protein>
    <submittedName>
        <fullName evidence="1">Uncharacterized protein</fullName>
    </submittedName>
</protein>
<accession>A0A1M5X6W5</accession>
<evidence type="ECO:0000313" key="2">
    <source>
        <dbReference type="Proteomes" id="UP000184447"/>
    </source>
</evidence>
<dbReference type="Proteomes" id="UP000184447">
    <property type="component" value="Unassembled WGS sequence"/>
</dbReference>
<keyword evidence="2" id="KW-1185">Reference proteome</keyword>
<reference evidence="1 2" key="1">
    <citation type="submission" date="2016-11" db="EMBL/GenBank/DDBJ databases">
        <authorList>
            <person name="Jaros S."/>
            <person name="Januszkiewicz K."/>
            <person name="Wedrychowicz H."/>
        </authorList>
    </citation>
    <scope>NUCLEOTIDE SEQUENCE [LARGE SCALE GENOMIC DNA]</scope>
    <source>
        <strain evidence="1 2">DSM 8605</strain>
    </source>
</reference>
<name>A0A1M5X6W5_9CLOT</name>
<organism evidence="1 2">
    <name type="scientific">Clostridium grantii DSM 8605</name>
    <dbReference type="NCBI Taxonomy" id="1121316"/>
    <lineage>
        <taxon>Bacteria</taxon>
        <taxon>Bacillati</taxon>
        <taxon>Bacillota</taxon>
        <taxon>Clostridia</taxon>
        <taxon>Eubacteriales</taxon>
        <taxon>Clostridiaceae</taxon>
        <taxon>Clostridium</taxon>
    </lineage>
</organism>
<dbReference type="STRING" id="1121316.SAMN02745207_03402"/>
<evidence type="ECO:0000313" key="1">
    <source>
        <dbReference type="EMBL" id="SHH95516.1"/>
    </source>
</evidence>
<proteinExistence type="predicted"/>
<sequence>MILKKKYLILIVLLVVIIFTVVYKTINKPLYGNDQNSIIEVINSNELYKGKTINILDIKDFGDHRVVAFLSNDAPSVIEFRRDKNMNYKSTLSETWPNDNLSNFIINNLEKEDYLVVLSVKNQYSDINEFSFKANEDEYEVFFDTNNPNVQWTKLKKSIDGSYSFEWYYSAD</sequence>